<comment type="caution">
    <text evidence="1">The sequence shown here is derived from an EMBL/GenBank/DDBJ whole genome shotgun (WGS) entry which is preliminary data.</text>
</comment>
<evidence type="ECO:0000313" key="1">
    <source>
        <dbReference type="EMBL" id="KAJ9079066.1"/>
    </source>
</evidence>
<dbReference type="Proteomes" id="UP001165960">
    <property type="component" value="Unassembled WGS sequence"/>
</dbReference>
<reference evidence="1" key="1">
    <citation type="submission" date="2022-04" db="EMBL/GenBank/DDBJ databases">
        <title>Genome of the entomopathogenic fungus Entomophthora muscae.</title>
        <authorList>
            <person name="Elya C."/>
            <person name="Lovett B.R."/>
            <person name="Lee E."/>
            <person name="Macias A.M."/>
            <person name="Hajek A.E."/>
            <person name="De Bivort B.L."/>
            <person name="Kasson M.T."/>
            <person name="De Fine Licht H.H."/>
            <person name="Stajich J.E."/>
        </authorList>
    </citation>
    <scope>NUCLEOTIDE SEQUENCE</scope>
    <source>
        <strain evidence="1">Berkeley</strain>
    </source>
</reference>
<evidence type="ECO:0000313" key="2">
    <source>
        <dbReference type="Proteomes" id="UP001165960"/>
    </source>
</evidence>
<gene>
    <name evidence="1" type="ORF">DSO57_1039367</name>
</gene>
<protein>
    <submittedName>
        <fullName evidence="1">Uncharacterized protein</fullName>
    </submittedName>
</protein>
<organism evidence="1 2">
    <name type="scientific">Entomophthora muscae</name>
    <dbReference type="NCBI Taxonomy" id="34485"/>
    <lineage>
        <taxon>Eukaryota</taxon>
        <taxon>Fungi</taxon>
        <taxon>Fungi incertae sedis</taxon>
        <taxon>Zoopagomycota</taxon>
        <taxon>Entomophthoromycotina</taxon>
        <taxon>Entomophthoromycetes</taxon>
        <taxon>Entomophthorales</taxon>
        <taxon>Entomophthoraceae</taxon>
        <taxon>Entomophthora</taxon>
    </lineage>
</organism>
<proteinExistence type="predicted"/>
<dbReference type="EMBL" id="QTSX02002063">
    <property type="protein sequence ID" value="KAJ9079066.1"/>
    <property type="molecule type" value="Genomic_DNA"/>
</dbReference>
<accession>A0ACC2TX77</accession>
<name>A0ACC2TX77_9FUNG</name>
<sequence>MVSGISSKKLKNITISNNTDLWELLLPNLSSAENISITNNPKLLYLEKTFPNLGRVEKSLQVEESNMVNLKLPVVEKIESCLISNNPHLARIEMPFLVQGSMAITSSGNPMYASLQTASGEKSVVDVPHPRLAGKLNLPYNPNFYRRRFRPAQLDHPANRNHLPLTHTSELNYINTNIFLYFNIHF</sequence>
<keyword evidence="2" id="KW-1185">Reference proteome</keyword>